<dbReference type="Proteomes" id="UP001595075">
    <property type="component" value="Unassembled WGS sequence"/>
</dbReference>
<organism evidence="2 3">
    <name type="scientific">Oculimacula yallundae</name>
    <dbReference type="NCBI Taxonomy" id="86028"/>
    <lineage>
        <taxon>Eukaryota</taxon>
        <taxon>Fungi</taxon>
        <taxon>Dikarya</taxon>
        <taxon>Ascomycota</taxon>
        <taxon>Pezizomycotina</taxon>
        <taxon>Leotiomycetes</taxon>
        <taxon>Helotiales</taxon>
        <taxon>Ploettnerulaceae</taxon>
        <taxon>Oculimacula</taxon>
    </lineage>
</organism>
<comment type="caution">
    <text evidence="2">The sequence shown here is derived from an EMBL/GenBank/DDBJ whole genome shotgun (WGS) entry which is preliminary data.</text>
</comment>
<proteinExistence type="predicted"/>
<evidence type="ECO:0000313" key="2">
    <source>
        <dbReference type="EMBL" id="KAL2068279.1"/>
    </source>
</evidence>
<accession>A0ABR4CE85</accession>
<dbReference type="Pfam" id="PF06985">
    <property type="entry name" value="HET"/>
    <property type="match status" value="1"/>
</dbReference>
<keyword evidence="3" id="KW-1185">Reference proteome</keyword>
<feature type="domain" description="Heterokaryon incompatibility" evidence="1">
    <location>
        <begin position="59"/>
        <end position="210"/>
    </location>
</feature>
<dbReference type="InterPro" id="IPR010730">
    <property type="entry name" value="HET"/>
</dbReference>
<protein>
    <recommendedName>
        <fullName evidence="1">Heterokaryon incompatibility domain-containing protein</fullName>
    </recommendedName>
</protein>
<dbReference type="InterPro" id="IPR052895">
    <property type="entry name" value="HetReg/Transcr_Mod"/>
</dbReference>
<dbReference type="Pfam" id="PF26639">
    <property type="entry name" value="Het-6_barrel"/>
    <property type="match status" value="1"/>
</dbReference>
<dbReference type="PANTHER" id="PTHR24148:SF64">
    <property type="entry name" value="HETEROKARYON INCOMPATIBILITY DOMAIN-CONTAINING PROTEIN"/>
    <property type="match status" value="1"/>
</dbReference>
<dbReference type="EMBL" id="JAZHXI010000009">
    <property type="protein sequence ID" value="KAL2068279.1"/>
    <property type="molecule type" value="Genomic_DNA"/>
</dbReference>
<name>A0ABR4CE85_9HELO</name>
<evidence type="ECO:0000259" key="1">
    <source>
        <dbReference type="Pfam" id="PF06985"/>
    </source>
</evidence>
<reference evidence="2 3" key="1">
    <citation type="journal article" date="2024" name="Commun. Biol.">
        <title>Comparative genomic analysis of thermophilic fungi reveals convergent evolutionary adaptations and gene losses.</title>
        <authorList>
            <person name="Steindorff A.S."/>
            <person name="Aguilar-Pontes M.V."/>
            <person name="Robinson A.J."/>
            <person name="Andreopoulos B."/>
            <person name="LaButti K."/>
            <person name="Kuo A."/>
            <person name="Mondo S."/>
            <person name="Riley R."/>
            <person name="Otillar R."/>
            <person name="Haridas S."/>
            <person name="Lipzen A."/>
            <person name="Grimwood J."/>
            <person name="Schmutz J."/>
            <person name="Clum A."/>
            <person name="Reid I.D."/>
            <person name="Moisan M.C."/>
            <person name="Butler G."/>
            <person name="Nguyen T.T.M."/>
            <person name="Dewar K."/>
            <person name="Conant G."/>
            <person name="Drula E."/>
            <person name="Henrissat B."/>
            <person name="Hansel C."/>
            <person name="Singer S."/>
            <person name="Hutchinson M.I."/>
            <person name="de Vries R.P."/>
            <person name="Natvig D.O."/>
            <person name="Powell A.J."/>
            <person name="Tsang A."/>
            <person name="Grigoriev I.V."/>
        </authorList>
    </citation>
    <scope>NUCLEOTIDE SEQUENCE [LARGE SCALE GENOMIC DNA]</scope>
    <source>
        <strain evidence="2 3">CBS 494.80</strain>
    </source>
</reference>
<gene>
    <name evidence="2" type="ORF">VTL71DRAFT_16377</name>
</gene>
<sequence>MVNESEITTRGSPIYTLSSLPQGDWTRVLVLAPGTFEDQIVCSLQLHDLNDDSADSEPYEALSYVWGNASQKHEIQVNGHVMEITSNLFTALQQLRSSQTPRRIWADAICINQSDLIEKGRQVNNMGKLYAAASQVIVWLGPDEKGEAGLAIKAIKKFNGLVEKQLTPQQPFSGWGALDDPLESLTSMEVQHAVALFDSPWFTRVWVIQEVGVAARVLLAWGSVNVDFVEVIQFVCSWNSLGKIKQNPIRGHIMSYVSRLFSFIWASYIPKNVESFEKTWFNTSEMLQYEARHMRVTQPMEFEDIMYSCRVILRATDSRDFVYAFLGHPIATLNDGTPLLNADYTIDEAALRLRVFLILSQRSLRFLGLVWHAHQVDLTNAPSWCPNFGTSKYASIGERFNASKGLSSNSTMTMLPPTVETNGLTISALLVDEIHLCGEVAGTTDDDHILTPYTELLLLLNEVVERYWALAEEAHSQLPSAYIDTDRPMAFASTLIAAFRKDDEGVVAKHFVSYCREHCPSIHAHLQREWRDKWKVDEPGDEALPVYSRAASMIYRHRFFTTMKGSYGTGSPLVQPGDLICIIPGVRTPCVIRRVDGEKSKFQIVCSCYVYGLMYGNAVRRWEDDPASARKVEITLV</sequence>
<dbReference type="PANTHER" id="PTHR24148">
    <property type="entry name" value="ANKYRIN REPEAT DOMAIN-CONTAINING PROTEIN 39 HOMOLOG-RELATED"/>
    <property type="match status" value="1"/>
</dbReference>
<evidence type="ECO:0000313" key="3">
    <source>
        <dbReference type="Proteomes" id="UP001595075"/>
    </source>
</evidence>